<organism evidence="1">
    <name type="scientific">marine metagenome</name>
    <dbReference type="NCBI Taxonomy" id="408172"/>
    <lineage>
        <taxon>unclassified sequences</taxon>
        <taxon>metagenomes</taxon>
        <taxon>ecological metagenomes</taxon>
    </lineage>
</organism>
<evidence type="ECO:0000313" key="1">
    <source>
        <dbReference type="EMBL" id="SVB58618.1"/>
    </source>
</evidence>
<proteinExistence type="predicted"/>
<reference evidence="1" key="1">
    <citation type="submission" date="2018-05" db="EMBL/GenBank/DDBJ databases">
        <authorList>
            <person name="Lanie J.A."/>
            <person name="Ng W.-L."/>
            <person name="Kazmierczak K.M."/>
            <person name="Andrzejewski T.M."/>
            <person name="Davidsen T.M."/>
            <person name="Wayne K.J."/>
            <person name="Tettelin H."/>
            <person name="Glass J.I."/>
            <person name="Rusch D."/>
            <person name="Podicherti R."/>
            <person name="Tsui H.-C.T."/>
            <person name="Winkler M.E."/>
        </authorList>
    </citation>
    <scope>NUCLEOTIDE SEQUENCE</scope>
</reference>
<name>A0A382F6G7_9ZZZZ</name>
<feature type="non-terminal residue" evidence="1">
    <location>
        <position position="52"/>
    </location>
</feature>
<dbReference type="AlphaFoldDB" id="A0A382F6G7"/>
<sequence length="52" mass="6181">MKDKKLSFILFLTIFLNSSCDEQFPVEDAKTDPITNPQFIFLRESNFLYFEV</sequence>
<protein>
    <submittedName>
        <fullName evidence="1">Uncharacterized protein</fullName>
    </submittedName>
</protein>
<dbReference type="EMBL" id="UINC01048275">
    <property type="protein sequence ID" value="SVB58618.1"/>
    <property type="molecule type" value="Genomic_DNA"/>
</dbReference>
<accession>A0A382F6G7</accession>
<gene>
    <name evidence="1" type="ORF">METZ01_LOCUS211472</name>
</gene>